<evidence type="ECO:0000313" key="13">
    <source>
        <dbReference type="Proteomes" id="UP000320496"/>
    </source>
</evidence>
<evidence type="ECO:0000256" key="4">
    <source>
        <dbReference type="ARBA" id="ARBA00008378"/>
    </source>
</evidence>
<dbReference type="GO" id="GO:0006298">
    <property type="term" value="P:mismatch repair"/>
    <property type="evidence" value="ECO:0007669"/>
    <property type="project" value="TreeGrafter"/>
</dbReference>
<accession>A0A517ZDP6</accession>
<dbReference type="Proteomes" id="UP000320496">
    <property type="component" value="Chromosome"/>
</dbReference>
<dbReference type="InterPro" id="IPR024567">
    <property type="entry name" value="RNase_HII/HIII_dom"/>
</dbReference>
<comment type="catalytic activity">
    <reaction evidence="1 10">
        <text>Endonucleolytic cleavage to 5'-phosphomonoester.</text>
        <dbReference type="EC" id="3.1.26.4"/>
    </reaction>
</comment>
<reference evidence="12 13" key="1">
    <citation type="submission" date="2019-02" db="EMBL/GenBank/DDBJ databases">
        <title>Deep-cultivation of Planctomycetes and their phenomic and genomic characterization uncovers novel biology.</title>
        <authorList>
            <person name="Wiegand S."/>
            <person name="Jogler M."/>
            <person name="Boedeker C."/>
            <person name="Pinto D."/>
            <person name="Vollmers J."/>
            <person name="Rivas-Marin E."/>
            <person name="Kohn T."/>
            <person name="Peeters S.H."/>
            <person name="Heuer A."/>
            <person name="Rast P."/>
            <person name="Oberbeckmann S."/>
            <person name="Bunk B."/>
            <person name="Jeske O."/>
            <person name="Meyerdierks A."/>
            <person name="Storesund J.E."/>
            <person name="Kallscheuer N."/>
            <person name="Luecker S."/>
            <person name="Lage O.M."/>
            <person name="Pohl T."/>
            <person name="Merkel B.J."/>
            <person name="Hornburger P."/>
            <person name="Mueller R.-W."/>
            <person name="Bruemmer F."/>
            <person name="Labrenz M."/>
            <person name="Spormann A.M."/>
            <person name="Op den Camp H."/>
            <person name="Overmann J."/>
            <person name="Amann R."/>
            <person name="Jetten M.S.M."/>
            <person name="Mascher T."/>
            <person name="Medema M.H."/>
            <person name="Devos D.P."/>
            <person name="Kaster A.-K."/>
            <person name="Ovreas L."/>
            <person name="Rohde M."/>
            <person name="Galperin M.Y."/>
            <person name="Jogler C."/>
        </authorList>
    </citation>
    <scope>NUCLEOTIDE SEQUENCE [LARGE SCALE GENOMIC DNA]</scope>
    <source>
        <strain evidence="12 13">Mal4</strain>
    </source>
</reference>
<dbReference type="GO" id="GO:0032299">
    <property type="term" value="C:ribonuclease H2 complex"/>
    <property type="evidence" value="ECO:0007669"/>
    <property type="project" value="TreeGrafter"/>
</dbReference>
<dbReference type="GO" id="GO:0043137">
    <property type="term" value="P:DNA replication, removal of RNA primer"/>
    <property type="evidence" value="ECO:0007669"/>
    <property type="project" value="TreeGrafter"/>
</dbReference>
<gene>
    <name evidence="12" type="ORF">Mal4_49180</name>
</gene>
<evidence type="ECO:0000256" key="5">
    <source>
        <dbReference type="ARBA" id="ARBA00022490"/>
    </source>
</evidence>
<dbReference type="AlphaFoldDB" id="A0A517ZDP6"/>
<dbReference type="GO" id="GO:0046872">
    <property type="term" value="F:metal ion binding"/>
    <property type="evidence" value="ECO:0007669"/>
    <property type="project" value="UniProtKB-KW"/>
</dbReference>
<keyword evidence="8 10" id="KW-0255">Endonuclease</keyword>
<keyword evidence="13" id="KW-1185">Reference proteome</keyword>
<evidence type="ECO:0000256" key="8">
    <source>
        <dbReference type="ARBA" id="ARBA00022759"/>
    </source>
</evidence>
<dbReference type="InterPro" id="IPR036397">
    <property type="entry name" value="RNaseH_sf"/>
</dbReference>
<evidence type="ECO:0000256" key="3">
    <source>
        <dbReference type="ARBA" id="ARBA00004496"/>
    </source>
</evidence>
<dbReference type="InterPro" id="IPR012337">
    <property type="entry name" value="RNaseH-like_sf"/>
</dbReference>
<keyword evidence="7" id="KW-0479">Metal-binding</keyword>
<dbReference type="PANTHER" id="PTHR10954">
    <property type="entry name" value="RIBONUCLEASE H2 SUBUNIT A"/>
    <property type="match status" value="1"/>
</dbReference>
<evidence type="ECO:0000256" key="7">
    <source>
        <dbReference type="ARBA" id="ARBA00022723"/>
    </source>
</evidence>
<evidence type="ECO:0000256" key="2">
    <source>
        <dbReference type="ARBA" id="ARBA00004065"/>
    </source>
</evidence>
<sequence length="314" mass="35010">MGLVCGMDEAGYGPNLGPLVIVVSCWEVPDGETPFDFWTALEDVITQAPTRGDQRLHVADSKQVHNSQKGLERLERSVLSLLGPLDAPRTGLNDLCRAVCCENGSESPLPPWCSEDVRLPHACAMDLIETLAGTVQTSTSQAGVRLQGVFAEVVHPATFNGLLDRHGSKGIVLSTLSLQLLARAWSTLGRRPAEVVADKHGGRDRYADLLCDAFDGQLPMIVDESRHRSRYRVAGCDVTFTMKAESHFPVAVASMVAKYLRELEMERFNRFWRQFLPDVRPTKGYPVDARRFLQEIAPTQRELEIAETILWRRR</sequence>
<keyword evidence="5" id="KW-0963">Cytoplasm</keyword>
<evidence type="ECO:0000256" key="1">
    <source>
        <dbReference type="ARBA" id="ARBA00000077"/>
    </source>
</evidence>
<comment type="subcellular location">
    <subcellularLocation>
        <location evidence="3">Cytoplasm</location>
    </subcellularLocation>
</comment>
<dbReference type="GO" id="GO:0004523">
    <property type="term" value="F:RNA-DNA hybrid ribonuclease activity"/>
    <property type="evidence" value="ECO:0007669"/>
    <property type="project" value="UniProtKB-EC"/>
</dbReference>
<evidence type="ECO:0000256" key="6">
    <source>
        <dbReference type="ARBA" id="ARBA00022722"/>
    </source>
</evidence>
<dbReference type="RefSeq" id="WP_145371840.1">
    <property type="nucleotide sequence ID" value="NZ_CP036275.1"/>
</dbReference>
<dbReference type="SUPFAM" id="SSF53098">
    <property type="entry name" value="Ribonuclease H-like"/>
    <property type="match status" value="1"/>
</dbReference>
<dbReference type="EC" id="3.1.26.4" evidence="10"/>
<organism evidence="12 13">
    <name type="scientific">Maioricimonas rarisocia</name>
    <dbReference type="NCBI Taxonomy" id="2528026"/>
    <lineage>
        <taxon>Bacteria</taxon>
        <taxon>Pseudomonadati</taxon>
        <taxon>Planctomycetota</taxon>
        <taxon>Planctomycetia</taxon>
        <taxon>Planctomycetales</taxon>
        <taxon>Planctomycetaceae</taxon>
        <taxon>Maioricimonas</taxon>
    </lineage>
</organism>
<dbReference type="Pfam" id="PF01351">
    <property type="entry name" value="RNase_HII"/>
    <property type="match status" value="1"/>
</dbReference>
<dbReference type="OrthoDB" id="5498373at2"/>
<dbReference type="InterPro" id="IPR001352">
    <property type="entry name" value="RNase_HII/HIII"/>
</dbReference>
<comment type="similarity">
    <text evidence="4">Belongs to the RNase HII family. RnhC subfamily.</text>
</comment>
<feature type="domain" description="RNase H type-2" evidence="11">
    <location>
        <begin position="226"/>
        <end position="291"/>
    </location>
</feature>
<dbReference type="Gene3D" id="3.30.420.10">
    <property type="entry name" value="Ribonuclease H-like superfamily/Ribonuclease H"/>
    <property type="match status" value="2"/>
</dbReference>
<proteinExistence type="inferred from homology"/>
<keyword evidence="9 10" id="KW-0378">Hydrolase</keyword>
<evidence type="ECO:0000256" key="10">
    <source>
        <dbReference type="RuleBase" id="RU003515"/>
    </source>
</evidence>
<keyword evidence="6 10" id="KW-0540">Nuclease</keyword>
<dbReference type="GO" id="GO:0005737">
    <property type="term" value="C:cytoplasm"/>
    <property type="evidence" value="ECO:0007669"/>
    <property type="project" value="UniProtKB-SubCell"/>
</dbReference>
<dbReference type="GO" id="GO:0003723">
    <property type="term" value="F:RNA binding"/>
    <property type="evidence" value="ECO:0007669"/>
    <property type="project" value="InterPro"/>
</dbReference>
<name>A0A517ZDP6_9PLAN</name>
<protein>
    <recommendedName>
        <fullName evidence="10">Ribonuclease</fullName>
        <ecNumber evidence="10">3.1.26.4</ecNumber>
    </recommendedName>
</protein>
<dbReference type="KEGG" id="mri:Mal4_49180"/>
<evidence type="ECO:0000313" key="12">
    <source>
        <dbReference type="EMBL" id="QDU40560.1"/>
    </source>
</evidence>
<comment type="function">
    <text evidence="2 10">Endonuclease that specifically degrades the RNA of RNA-DNA hybrids.</text>
</comment>
<dbReference type="EMBL" id="CP036275">
    <property type="protein sequence ID" value="QDU40560.1"/>
    <property type="molecule type" value="Genomic_DNA"/>
</dbReference>
<evidence type="ECO:0000259" key="11">
    <source>
        <dbReference type="Pfam" id="PF01351"/>
    </source>
</evidence>
<evidence type="ECO:0000256" key="9">
    <source>
        <dbReference type="ARBA" id="ARBA00022801"/>
    </source>
</evidence>
<dbReference type="PANTHER" id="PTHR10954:SF23">
    <property type="entry name" value="RIBONUCLEASE"/>
    <property type="match status" value="1"/>
</dbReference>